<evidence type="ECO:0000259" key="2">
    <source>
        <dbReference type="Pfam" id="PF24802"/>
    </source>
</evidence>
<sequence length="271" mass="30930">MAGAGQSTYDPDDVLVIVCSTLALYNAFELLALIFMTFKRYKSLYFWSLCFASFGILPYCIGWFVAYFKLTFLWVGMIFAQIGWALLVSGQSMVLYSRLHLVLNDPSILRIVLWMIILNGLVWHVSITVLVFGSVYSPAQSQAGFNSVFNVLEKVQMSFFCLQEFILSGLYIWKAWDILRTALTSQQRLLQQLFAINVFIMVIDVALLVIEYKSLFLWEQGVKAVTYSIKLKLEFAILGQLIEFMQRRDSASPGGQSNYTISNPNISRIYV</sequence>
<feature type="transmembrane region" description="Helical" evidence="1">
    <location>
        <begin position="14"/>
        <end position="37"/>
    </location>
</feature>
<name>A0A9N9VWI3_9HYPO</name>
<keyword evidence="1" id="KW-0812">Transmembrane</keyword>
<reference evidence="3" key="1">
    <citation type="submission" date="2021-10" db="EMBL/GenBank/DDBJ databases">
        <authorList>
            <person name="Piombo E."/>
        </authorList>
    </citation>
    <scope>NUCLEOTIDE SEQUENCE</scope>
</reference>
<dbReference type="OrthoDB" id="405906at2759"/>
<feature type="transmembrane region" description="Helical" evidence="1">
    <location>
        <begin position="193"/>
        <end position="210"/>
    </location>
</feature>
<accession>A0A9N9VWI3</accession>
<comment type="caution">
    <text evidence="3">The sequence shown here is derived from an EMBL/GenBank/DDBJ whole genome shotgun (WGS) entry which is preliminary data.</text>
</comment>
<gene>
    <name evidence="3" type="ORF">CRHIZ90672A_00017438</name>
</gene>
<feature type="transmembrane region" description="Helical" evidence="1">
    <location>
        <begin position="108"/>
        <end position="135"/>
    </location>
</feature>
<dbReference type="InterPro" id="IPR056120">
    <property type="entry name" value="DUF7703"/>
</dbReference>
<dbReference type="PANTHER" id="PTHR37013">
    <property type="entry name" value="INTEGRAL MEMBRANE PROTEIN (AFU_ORTHOLOGUE AFUA_1G05950)-RELATED"/>
    <property type="match status" value="1"/>
</dbReference>
<keyword evidence="1" id="KW-1133">Transmembrane helix</keyword>
<feature type="transmembrane region" description="Helical" evidence="1">
    <location>
        <begin position="44"/>
        <end position="66"/>
    </location>
</feature>
<evidence type="ECO:0000256" key="1">
    <source>
        <dbReference type="SAM" id="Phobius"/>
    </source>
</evidence>
<dbReference type="Pfam" id="PF24802">
    <property type="entry name" value="DUF7703"/>
    <property type="match status" value="1"/>
</dbReference>
<protein>
    <recommendedName>
        <fullName evidence="2">DUF7703 domain-containing protein</fullName>
    </recommendedName>
</protein>
<dbReference type="PANTHER" id="PTHR37013:SF3">
    <property type="entry name" value="INTEGRAL MEMBRANE PROTEIN (AFU_ORTHOLOGUE AFUA_1G05950)"/>
    <property type="match status" value="1"/>
</dbReference>
<feature type="transmembrane region" description="Helical" evidence="1">
    <location>
        <begin position="72"/>
        <end position="96"/>
    </location>
</feature>
<feature type="domain" description="DUF7703" evidence="2">
    <location>
        <begin position="14"/>
        <end position="246"/>
    </location>
</feature>
<evidence type="ECO:0000313" key="3">
    <source>
        <dbReference type="EMBL" id="CAH0033147.1"/>
    </source>
</evidence>
<dbReference type="AlphaFoldDB" id="A0A9N9VWI3"/>
<proteinExistence type="predicted"/>
<dbReference type="EMBL" id="CABFNQ020000746">
    <property type="protein sequence ID" value="CAH0033147.1"/>
    <property type="molecule type" value="Genomic_DNA"/>
</dbReference>
<organism evidence="3 4">
    <name type="scientific">Clonostachys rhizophaga</name>
    <dbReference type="NCBI Taxonomy" id="160324"/>
    <lineage>
        <taxon>Eukaryota</taxon>
        <taxon>Fungi</taxon>
        <taxon>Dikarya</taxon>
        <taxon>Ascomycota</taxon>
        <taxon>Pezizomycotina</taxon>
        <taxon>Sordariomycetes</taxon>
        <taxon>Hypocreomycetidae</taxon>
        <taxon>Hypocreales</taxon>
        <taxon>Bionectriaceae</taxon>
        <taxon>Clonostachys</taxon>
    </lineage>
</organism>
<dbReference type="Proteomes" id="UP000696573">
    <property type="component" value="Unassembled WGS sequence"/>
</dbReference>
<feature type="transmembrane region" description="Helical" evidence="1">
    <location>
        <begin position="155"/>
        <end position="173"/>
    </location>
</feature>
<keyword evidence="4" id="KW-1185">Reference proteome</keyword>
<evidence type="ECO:0000313" key="4">
    <source>
        <dbReference type="Proteomes" id="UP000696573"/>
    </source>
</evidence>
<keyword evidence="1" id="KW-0472">Membrane</keyword>